<dbReference type="GO" id="GO:0007169">
    <property type="term" value="P:cell surface receptor protein tyrosine kinase signaling pathway"/>
    <property type="evidence" value="ECO:0007669"/>
    <property type="project" value="TreeGrafter"/>
</dbReference>
<feature type="domain" description="Protein kinase" evidence="9">
    <location>
        <begin position="365"/>
        <end position="599"/>
    </location>
</feature>
<keyword evidence="3 8" id="KW-1133">Transmembrane helix</keyword>
<dbReference type="AlphaFoldDB" id="A0A2G8LED3"/>
<evidence type="ECO:0000256" key="5">
    <source>
        <dbReference type="ARBA" id="ARBA00023157"/>
    </source>
</evidence>
<dbReference type="Proteomes" id="UP000230750">
    <property type="component" value="Unassembled WGS sequence"/>
</dbReference>
<keyword evidence="11" id="KW-0675">Receptor</keyword>
<sequence>MFIVLVHADITKTPSSDVFLEGSDVTLTCVVEGNENVIWEDFSDATSIFVGKEKNTGKKKYDNFEISSVDGDFSLIIKDVHLSDEGTYICKDRDRVANATVSIGVLPYVYLSVKQSEATQASQTSTEVNITCSAYNARPAVSVFELSVIGSEKTVNITDDKSNLYEDGNTYNSSASVPYIMSSEEMSVCCRIFRDGLSLNHIENFNLPRCNIAITGQEVRCACQGYPPVDTYCMDFNGHIHEGVLDIKESNLANITCFGRNGIGTGRSGLLLPGNKTTLTIAAIFVTTALVLTVIVVAVIYIIHRIGSRKKESCAPVKWRKREKNENTTKHQINMQNNDVLETDELNYYSAADVKEGRSPVFVDEKDISIINSMKMGNIYNRWLGTVNLPSRSNSCVVITSITEIVRRTDNIHWEAFLRKCLELPESKNLTNIEAISIQSNNLYLMSEHLVCETLHCLLTRETVEKRNVYCCSSLSDVIKHVTGLLEGIHIINTYGFLHPGLTTRKLLVTTDGQLKLYDFCLAGDASRIAALKRSSMISATLNQFSPETMISSEYTESSDVWSLAVTIWEIMSDGKKKTYCYSSMDMKVKENIQIGYGE</sequence>
<evidence type="ECO:0000256" key="4">
    <source>
        <dbReference type="ARBA" id="ARBA00023136"/>
    </source>
</evidence>
<dbReference type="Gene3D" id="1.10.510.10">
    <property type="entry name" value="Transferase(Phosphotransferase) domain 1"/>
    <property type="match status" value="1"/>
</dbReference>
<dbReference type="Gene3D" id="2.60.40.10">
    <property type="entry name" value="Immunoglobulins"/>
    <property type="match status" value="1"/>
</dbReference>
<evidence type="ECO:0000256" key="8">
    <source>
        <dbReference type="SAM" id="Phobius"/>
    </source>
</evidence>
<evidence type="ECO:0000313" key="12">
    <source>
        <dbReference type="Proteomes" id="UP000230750"/>
    </source>
</evidence>
<feature type="domain" description="Ig-like" evidence="10">
    <location>
        <begin position="8"/>
        <end position="102"/>
    </location>
</feature>
<keyword evidence="6" id="KW-0325">Glycoprotein</keyword>
<dbReference type="Pfam" id="PF07714">
    <property type="entry name" value="PK_Tyr_Ser-Thr"/>
    <property type="match status" value="1"/>
</dbReference>
<dbReference type="InterPro" id="IPR036179">
    <property type="entry name" value="Ig-like_dom_sf"/>
</dbReference>
<reference evidence="11 12" key="1">
    <citation type="journal article" date="2017" name="PLoS Biol.">
        <title>The sea cucumber genome provides insights into morphological evolution and visceral regeneration.</title>
        <authorList>
            <person name="Zhang X."/>
            <person name="Sun L."/>
            <person name="Yuan J."/>
            <person name="Sun Y."/>
            <person name="Gao Y."/>
            <person name="Zhang L."/>
            <person name="Li S."/>
            <person name="Dai H."/>
            <person name="Hamel J.F."/>
            <person name="Liu C."/>
            <person name="Yu Y."/>
            <person name="Liu S."/>
            <person name="Lin W."/>
            <person name="Guo K."/>
            <person name="Jin S."/>
            <person name="Xu P."/>
            <person name="Storey K.B."/>
            <person name="Huan P."/>
            <person name="Zhang T."/>
            <person name="Zhou Y."/>
            <person name="Zhang J."/>
            <person name="Lin C."/>
            <person name="Li X."/>
            <person name="Xing L."/>
            <person name="Huo D."/>
            <person name="Sun M."/>
            <person name="Wang L."/>
            <person name="Mercier A."/>
            <person name="Li F."/>
            <person name="Yang H."/>
            <person name="Xiang J."/>
        </authorList>
    </citation>
    <scope>NUCLEOTIDE SEQUENCE [LARGE SCALE GENOMIC DNA]</scope>
    <source>
        <strain evidence="11">Shaxun</strain>
        <tissue evidence="11">Muscle</tissue>
    </source>
</reference>
<keyword evidence="4 8" id="KW-0472">Membrane</keyword>
<dbReference type="PIRSF" id="PIRSF000615">
    <property type="entry name" value="TyrPK_CSF1-R"/>
    <property type="match status" value="1"/>
</dbReference>
<dbReference type="InterPro" id="IPR001245">
    <property type="entry name" value="Ser-Thr/Tyr_kinase_cat_dom"/>
</dbReference>
<keyword evidence="5" id="KW-1015">Disulfide bond</keyword>
<dbReference type="PROSITE" id="PS50011">
    <property type="entry name" value="PROTEIN_KINASE_DOM"/>
    <property type="match status" value="1"/>
</dbReference>
<dbReference type="Pfam" id="PF13927">
    <property type="entry name" value="Ig_3"/>
    <property type="match status" value="1"/>
</dbReference>
<protein>
    <submittedName>
        <fullName evidence="11">Putative ephrin type-A receptor 10-like</fullName>
    </submittedName>
</protein>
<dbReference type="InterPro" id="IPR050122">
    <property type="entry name" value="RTK"/>
</dbReference>
<dbReference type="EMBL" id="MRZV01000107">
    <property type="protein sequence ID" value="PIK58611.1"/>
    <property type="molecule type" value="Genomic_DNA"/>
</dbReference>
<dbReference type="SUPFAM" id="SSF56112">
    <property type="entry name" value="Protein kinase-like (PK-like)"/>
    <property type="match status" value="1"/>
</dbReference>
<dbReference type="InterPro" id="IPR000719">
    <property type="entry name" value="Prot_kinase_dom"/>
</dbReference>
<evidence type="ECO:0000259" key="9">
    <source>
        <dbReference type="PROSITE" id="PS50011"/>
    </source>
</evidence>
<evidence type="ECO:0000313" key="11">
    <source>
        <dbReference type="EMBL" id="PIK58611.1"/>
    </source>
</evidence>
<dbReference type="GO" id="GO:0043235">
    <property type="term" value="C:receptor complex"/>
    <property type="evidence" value="ECO:0007669"/>
    <property type="project" value="TreeGrafter"/>
</dbReference>
<keyword evidence="7" id="KW-0393">Immunoglobulin domain</keyword>
<dbReference type="PANTHER" id="PTHR24416:SF611">
    <property type="entry name" value="TYROSINE-PROTEIN KINASE TRANSMEMBRANE RECEPTOR ROR"/>
    <property type="match status" value="1"/>
</dbReference>
<evidence type="ECO:0000256" key="3">
    <source>
        <dbReference type="ARBA" id="ARBA00022989"/>
    </source>
</evidence>
<evidence type="ECO:0000256" key="7">
    <source>
        <dbReference type="ARBA" id="ARBA00023319"/>
    </source>
</evidence>
<comment type="caution">
    <text evidence="11">The sequence shown here is derived from an EMBL/GenBank/DDBJ whole genome shotgun (WGS) entry which is preliminary data.</text>
</comment>
<comment type="subcellular location">
    <subcellularLocation>
        <location evidence="1">Membrane</location>
        <topology evidence="1">Single-pass membrane protein</topology>
    </subcellularLocation>
</comment>
<dbReference type="InterPro" id="IPR007110">
    <property type="entry name" value="Ig-like_dom"/>
</dbReference>
<dbReference type="InterPro" id="IPR003599">
    <property type="entry name" value="Ig_sub"/>
</dbReference>
<name>A0A2G8LED3_STIJA</name>
<dbReference type="InterPro" id="IPR013783">
    <property type="entry name" value="Ig-like_fold"/>
</dbReference>
<dbReference type="PROSITE" id="PS50835">
    <property type="entry name" value="IG_LIKE"/>
    <property type="match status" value="1"/>
</dbReference>
<evidence type="ECO:0000256" key="2">
    <source>
        <dbReference type="ARBA" id="ARBA00022692"/>
    </source>
</evidence>
<evidence type="ECO:0000259" key="10">
    <source>
        <dbReference type="PROSITE" id="PS50835"/>
    </source>
</evidence>
<keyword evidence="12" id="KW-1185">Reference proteome</keyword>
<dbReference type="SMART" id="SM00408">
    <property type="entry name" value="IGc2"/>
    <property type="match status" value="1"/>
</dbReference>
<keyword evidence="2 8" id="KW-0812">Transmembrane</keyword>
<proteinExistence type="predicted"/>
<dbReference type="GO" id="GO:0004714">
    <property type="term" value="F:transmembrane receptor protein tyrosine kinase activity"/>
    <property type="evidence" value="ECO:0007669"/>
    <property type="project" value="TreeGrafter"/>
</dbReference>
<accession>A0A2G8LED3</accession>
<feature type="transmembrane region" description="Helical" evidence="8">
    <location>
        <begin position="279"/>
        <end position="303"/>
    </location>
</feature>
<dbReference type="GO" id="GO:0005524">
    <property type="term" value="F:ATP binding"/>
    <property type="evidence" value="ECO:0007669"/>
    <property type="project" value="InterPro"/>
</dbReference>
<dbReference type="CDD" id="cd00099">
    <property type="entry name" value="IgV"/>
    <property type="match status" value="1"/>
</dbReference>
<dbReference type="SMART" id="SM00409">
    <property type="entry name" value="IG"/>
    <property type="match status" value="1"/>
</dbReference>
<dbReference type="SUPFAM" id="SSF48726">
    <property type="entry name" value="Immunoglobulin"/>
    <property type="match status" value="1"/>
</dbReference>
<dbReference type="InterPro" id="IPR003598">
    <property type="entry name" value="Ig_sub2"/>
</dbReference>
<evidence type="ECO:0000256" key="6">
    <source>
        <dbReference type="ARBA" id="ARBA00023180"/>
    </source>
</evidence>
<dbReference type="GO" id="GO:0005886">
    <property type="term" value="C:plasma membrane"/>
    <property type="evidence" value="ECO:0007669"/>
    <property type="project" value="TreeGrafter"/>
</dbReference>
<organism evidence="11 12">
    <name type="scientific">Stichopus japonicus</name>
    <name type="common">Sea cucumber</name>
    <dbReference type="NCBI Taxonomy" id="307972"/>
    <lineage>
        <taxon>Eukaryota</taxon>
        <taxon>Metazoa</taxon>
        <taxon>Echinodermata</taxon>
        <taxon>Eleutherozoa</taxon>
        <taxon>Echinozoa</taxon>
        <taxon>Holothuroidea</taxon>
        <taxon>Aspidochirotacea</taxon>
        <taxon>Aspidochirotida</taxon>
        <taxon>Stichopodidae</taxon>
        <taxon>Apostichopus</taxon>
    </lineage>
</organism>
<evidence type="ECO:0000256" key="1">
    <source>
        <dbReference type="ARBA" id="ARBA00004167"/>
    </source>
</evidence>
<dbReference type="PANTHER" id="PTHR24416">
    <property type="entry name" value="TYROSINE-PROTEIN KINASE RECEPTOR"/>
    <property type="match status" value="1"/>
</dbReference>
<gene>
    <name evidence="11" type="ORF">BSL78_04454</name>
</gene>
<dbReference type="InterPro" id="IPR011009">
    <property type="entry name" value="Kinase-like_dom_sf"/>
</dbReference>